<protein>
    <submittedName>
        <fullName evidence="4">MsnO8 family LLM class oxidoreductase</fullName>
        <ecNumber evidence="4">1.-.-.-</ecNumber>
    </submittedName>
</protein>
<dbReference type="Pfam" id="PF00296">
    <property type="entry name" value="Bac_luciferase"/>
    <property type="match status" value="1"/>
</dbReference>
<organism evidence="4 5">
    <name type="scientific">Kribbella sindirgiensis</name>
    <dbReference type="NCBI Taxonomy" id="1124744"/>
    <lineage>
        <taxon>Bacteria</taxon>
        <taxon>Bacillati</taxon>
        <taxon>Actinomycetota</taxon>
        <taxon>Actinomycetes</taxon>
        <taxon>Propionibacteriales</taxon>
        <taxon>Kribbellaceae</taxon>
        <taxon>Kribbella</taxon>
    </lineage>
</organism>
<feature type="region of interest" description="Disordered" evidence="2">
    <location>
        <begin position="33"/>
        <end position="56"/>
    </location>
</feature>
<dbReference type="InterPro" id="IPR036661">
    <property type="entry name" value="Luciferase-like_sf"/>
</dbReference>
<evidence type="ECO:0000313" key="4">
    <source>
        <dbReference type="EMBL" id="TCC42936.1"/>
    </source>
</evidence>
<evidence type="ECO:0000313" key="5">
    <source>
        <dbReference type="Proteomes" id="UP000292695"/>
    </source>
</evidence>
<dbReference type="OrthoDB" id="9780518at2"/>
<accession>A0A4R0JE79</accession>
<proteinExistence type="predicted"/>
<evidence type="ECO:0000256" key="2">
    <source>
        <dbReference type="SAM" id="MobiDB-lite"/>
    </source>
</evidence>
<dbReference type="EMBL" id="SJKA01000001">
    <property type="protein sequence ID" value="TCC42936.1"/>
    <property type="molecule type" value="Genomic_DNA"/>
</dbReference>
<dbReference type="EC" id="1.-.-.-" evidence="4"/>
<comment type="similarity">
    <text evidence="1">To bacterial alkanal monooxygenase alpha and beta chains.</text>
</comment>
<dbReference type="Gene3D" id="3.20.20.30">
    <property type="entry name" value="Luciferase-like domain"/>
    <property type="match status" value="1"/>
</dbReference>
<name>A0A4R0JE79_9ACTN</name>
<comment type="caution">
    <text evidence="4">The sequence shown here is derived from an EMBL/GenBank/DDBJ whole genome shotgun (WGS) entry which is preliminary data.</text>
</comment>
<dbReference type="SUPFAM" id="SSF51679">
    <property type="entry name" value="Bacterial luciferase-like"/>
    <property type="match status" value="1"/>
</dbReference>
<keyword evidence="4" id="KW-0560">Oxidoreductase</keyword>
<dbReference type="PANTHER" id="PTHR30137:SF6">
    <property type="entry name" value="LUCIFERASE-LIKE MONOOXYGENASE"/>
    <property type="match status" value="1"/>
</dbReference>
<dbReference type="GO" id="GO:0005829">
    <property type="term" value="C:cytosol"/>
    <property type="evidence" value="ECO:0007669"/>
    <property type="project" value="TreeGrafter"/>
</dbReference>
<feature type="domain" description="Luciferase-like" evidence="3">
    <location>
        <begin position="99"/>
        <end position="381"/>
    </location>
</feature>
<dbReference type="NCBIfam" id="TIGR03558">
    <property type="entry name" value="oxido_grp_1"/>
    <property type="match status" value="1"/>
</dbReference>
<evidence type="ECO:0000259" key="3">
    <source>
        <dbReference type="Pfam" id="PF00296"/>
    </source>
</evidence>
<keyword evidence="5" id="KW-1185">Reference proteome</keyword>
<dbReference type="InterPro" id="IPR019949">
    <property type="entry name" value="CmoO-like"/>
</dbReference>
<dbReference type="CDD" id="cd00347">
    <property type="entry name" value="Flavin_utilizing_monoxygenases"/>
    <property type="match status" value="1"/>
</dbReference>
<dbReference type="PANTHER" id="PTHR30137">
    <property type="entry name" value="LUCIFERASE-LIKE MONOOXYGENASE"/>
    <property type="match status" value="1"/>
</dbReference>
<dbReference type="Proteomes" id="UP000292695">
    <property type="component" value="Unassembled WGS sequence"/>
</dbReference>
<dbReference type="InterPro" id="IPR050766">
    <property type="entry name" value="Bact_Lucif_Oxidored"/>
</dbReference>
<dbReference type="InterPro" id="IPR011251">
    <property type="entry name" value="Luciferase-like_dom"/>
</dbReference>
<gene>
    <name evidence="4" type="ORF">E0H50_00115</name>
</gene>
<evidence type="ECO:0000256" key="1">
    <source>
        <dbReference type="ARBA" id="ARBA00007789"/>
    </source>
</evidence>
<dbReference type="AlphaFoldDB" id="A0A4R0JE79"/>
<sequence length="432" mass="45028">MGSQPPYLRCDRHLDGLWWQQAGGPERCLRSTVRNKSSEHPNSRCGNTPADGGITAGRWGANPHADRARRCDRGLVLTPPVPGLTVSAHSVLDVVPQLPGQSAAAALRETAEVALAADDLGYRRFWIGEQHGVRGVGGAAPAVLAAVLAARTDRIRLGAGGLLLTNHQPLVVAEQFAALAAAYPGRIDLGVAEQSTVAPSTAAALASGARNTFPQRLDELCGFLRDGTPGRAPVGDVRLSLAGQAPPVFVLADRPAAAMTAAARGLPVFLAHHCAAATTPAAMAAYREHFEPTGPKTRPYIAATVGVVAADSDEEALIRFAEYVRVQSRLAAAGARATPGELMALLEPPLTGRERGKAERLLDYPGHIVGSRATVAAALGGLVVETTADELMLVPLAFDGLIRSSILRNVASALTRVVRTVPRSAPPLIATA</sequence>
<dbReference type="GO" id="GO:0016705">
    <property type="term" value="F:oxidoreductase activity, acting on paired donors, with incorporation or reduction of molecular oxygen"/>
    <property type="evidence" value="ECO:0007669"/>
    <property type="project" value="InterPro"/>
</dbReference>
<reference evidence="4 5" key="1">
    <citation type="submission" date="2019-02" db="EMBL/GenBank/DDBJ databases">
        <title>Kribbella capetownensis sp. nov. and Kribbella speibonae sp. nov., isolated from soil.</title>
        <authorList>
            <person name="Curtis S.M."/>
            <person name="Norton I."/>
            <person name="Everest G.J."/>
            <person name="Meyers P.R."/>
        </authorList>
    </citation>
    <scope>NUCLEOTIDE SEQUENCE [LARGE SCALE GENOMIC DNA]</scope>
    <source>
        <strain evidence="4 5">DSM 27082</strain>
    </source>
</reference>